<dbReference type="EMBL" id="QRHE01000006">
    <property type="protein sequence ID" value="RHF51464.1"/>
    <property type="molecule type" value="Genomic_DNA"/>
</dbReference>
<name>A0A414NWG7_9FIRM</name>
<comment type="caution">
    <text evidence="1">The sequence shown here is derived from an EMBL/GenBank/DDBJ whole genome shotgun (WGS) entry which is preliminary data.</text>
</comment>
<sequence>MKKQDVRNKAYRLVEKVLRNQSGIERAVKEARLQPGGHSGGCAGHAFVSDPTAQQAVRLATELKAVTLDDGWTLRSPERWLTIVNHLYAECPATESNAMRYYYSGHNAVETGAHCAMDESTVYRIRQEFRHMATELACQYGLVRVVSAEELRGQGGTL</sequence>
<evidence type="ECO:0000313" key="2">
    <source>
        <dbReference type="Proteomes" id="UP000283442"/>
    </source>
</evidence>
<reference evidence="1 2" key="1">
    <citation type="submission" date="2018-08" db="EMBL/GenBank/DDBJ databases">
        <title>A genome reference for cultivated species of the human gut microbiota.</title>
        <authorList>
            <person name="Zou Y."/>
            <person name="Xue W."/>
            <person name="Luo G."/>
        </authorList>
    </citation>
    <scope>NUCLEOTIDE SEQUENCE [LARGE SCALE GENOMIC DNA]</scope>
    <source>
        <strain evidence="1 2">AM25-21AC</strain>
    </source>
</reference>
<protein>
    <submittedName>
        <fullName evidence="1">Uncharacterized protein</fullName>
    </submittedName>
</protein>
<evidence type="ECO:0000313" key="1">
    <source>
        <dbReference type="EMBL" id="RHF51464.1"/>
    </source>
</evidence>
<organism evidence="1 2">
    <name type="scientific">Mitsuokella multacida</name>
    <dbReference type="NCBI Taxonomy" id="52226"/>
    <lineage>
        <taxon>Bacteria</taxon>
        <taxon>Bacillati</taxon>
        <taxon>Bacillota</taxon>
        <taxon>Negativicutes</taxon>
        <taxon>Selenomonadales</taxon>
        <taxon>Selenomonadaceae</taxon>
        <taxon>Mitsuokella</taxon>
    </lineage>
</organism>
<gene>
    <name evidence="1" type="ORF">DW674_06780</name>
</gene>
<dbReference type="Proteomes" id="UP000283442">
    <property type="component" value="Unassembled WGS sequence"/>
</dbReference>
<dbReference type="RefSeq" id="WP_118176094.1">
    <property type="nucleotide sequence ID" value="NZ_JAQEAO010000001.1"/>
</dbReference>
<dbReference type="OrthoDB" id="1625457at2"/>
<accession>A0A414NWG7</accession>
<dbReference type="AlphaFoldDB" id="A0A414NWG7"/>
<proteinExistence type="predicted"/>